<dbReference type="AlphaFoldDB" id="A0A0F9K4R9"/>
<protein>
    <submittedName>
        <fullName evidence="1">Uncharacterized protein</fullName>
    </submittedName>
</protein>
<proteinExistence type="predicted"/>
<reference evidence="1" key="1">
    <citation type="journal article" date="2015" name="Nature">
        <title>Complex archaea that bridge the gap between prokaryotes and eukaryotes.</title>
        <authorList>
            <person name="Spang A."/>
            <person name="Saw J.H."/>
            <person name="Jorgensen S.L."/>
            <person name="Zaremba-Niedzwiedzka K."/>
            <person name="Martijn J."/>
            <person name="Lind A.E."/>
            <person name="van Eijk R."/>
            <person name="Schleper C."/>
            <person name="Guy L."/>
            <person name="Ettema T.J."/>
        </authorList>
    </citation>
    <scope>NUCLEOTIDE SEQUENCE</scope>
</reference>
<name>A0A0F9K4R9_9ZZZZ</name>
<organism evidence="1">
    <name type="scientific">marine sediment metagenome</name>
    <dbReference type="NCBI Taxonomy" id="412755"/>
    <lineage>
        <taxon>unclassified sequences</taxon>
        <taxon>metagenomes</taxon>
        <taxon>ecological metagenomes</taxon>
    </lineage>
</organism>
<dbReference type="EMBL" id="LAZR01009951">
    <property type="protein sequence ID" value="KKM69656.1"/>
    <property type="molecule type" value="Genomic_DNA"/>
</dbReference>
<evidence type="ECO:0000313" key="1">
    <source>
        <dbReference type="EMBL" id="KKM69656.1"/>
    </source>
</evidence>
<comment type="caution">
    <text evidence="1">The sequence shown here is derived from an EMBL/GenBank/DDBJ whole genome shotgun (WGS) entry which is preliminary data.</text>
</comment>
<gene>
    <name evidence="1" type="ORF">LCGC14_1448520</name>
</gene>
<sequence>MKEIKFVAVLSLQETTNSWDLNPTDKYSRKFVPDNTKHNHLSFSKVLHNFKDEDHLEIRIRKVKKK</sequence>
<accession>A0A0F9K4R9</accession>